<keyword evidence="2" id="KW-1185">Reference proteome</keyword>
<organism evidence="1 2">
    <name type="scientific">Actinokineospora spheciospongiae</name>
    <dbReference type="NCBI Taxonomy" id="909613"/>
    <lineage>
        <taxon>Bacteria</taxon>
        <taxon>Bacillati</taxon>
        <taxon>Actinomycetota</taxon>
        <taxon>Actinomycetes</taxon>
        <taxon>Pseudonocardiales</taxon>
        <taxon>Pseudonocardiaceae</taxon>
        <taxon>Actinokineospora</taxon>
    </lineage>
</organism>
<evidence type="ECO:0000313" key="1">
    <source>
        <dbReference type="EMBL" id="EWC59724.1"/>
    </source>
</evidence>
<evidence type="ECO:0000313" key="2">
    <source>
        <dbReference type="Proteomes" id="UP000019277"/>
    </source>
</evidence>
<protein>
    <submittedName>
        <fullName evidence="1">Isoniazid inducible gene protein iniC</fullName>
    </submittedName>
</protein>
<dbReference type="STRING" id="909613.UO65_4963"/>
<dbReference type="SUPFAM" id="SSF52540">
    <property type="entry name" value="P-loop containing nucleoside triphosphate hydrolases"/>
    <property type="match status" value="1"/>
</dbReference>
<name>W7J0T2_9PSEU</name>
<dbReference type="AlphaFoldDB" id="W7J0T2"/>
<dbReference type="EMBL" id="AYXG01000187">
    <property type="protein sequence ID" value="EWC59724.1"/>
    <property type="molecule type" value="Genomic_DNA"/>
</dbReference>
<comment type="caution">
    <text evidence="1">The sequence shown here is derived from an EMBL/GenBank/DDBJ whole genome shotgun (WGS) entry which is preliminary data.</text>
</comment>
<dbReference type="eggNOG" id="COG1100">
    <property type="taxonomic scope" value="Bacteria"/>
</dbReference>
<accession>W7J0T2</accession>
<sequence>MNLAEAAWSLLERALPHYRDSPRAEAFLGTAMARLTGPLRVTVTGPPRSGRTTLLNAVVGEPVPPGTDRLTVDWPGDVELVDAPETDTDAVVHLLPHPAADTRPLRPAAAVSTLVVLSRADELGGGRVDALVSARQVARRRARSAELGGLCQDVLAVAGSLALGASLLTPTEASALAALGRVPRAELDPVLLSADRFATAFPAEGPALLTRLGLFGVRLAATQARRGLTGAALAAELVRASGITELRTAIGTRFAERSPVLRARTALLGLEAVLRREPRAPALAAEVERVLAGAHELRELRLLADLDTGRVSLGEEVAEARYLLGAQGTTPAARLAVSDDAHTAVLRWRAHAEDPRRDSRARRAALVVVRSCEELVTRGATTAP</sequence>
<gene>
    <name evidence="1" type="ORF">UO65_4963</name>
</gene>
<dbReference type="Proteomes" id="UP000019277">
    <property type="component" value="Unassembled WGS sequence"/>
</dbReference>
<dbReference type="RefSeq" id="WP_035286672.1">
    <property type="nucleotide sequence ID" value="NZ_AYXG01000187.1"/>
</dbReference>
<proteinExistence type="predicted"/>
<reference evidence="1 2" key="1">
    <citation type="journal article" date="2014" name="Genome Announc.">
        <title>Draft Genome Sequence of the Antitrypanosomally Active Sponge-Associated Bacterium Actinokineospora sp. Strain EG49.</title>
        <authorList>
            <person name="Harjes J."/>
            <person name="Ryu T."/>
            <person name="Abdelmohsen U.R."/>
            <person name="Moitinho-Silva L."/>
            <person name="Horn H."/>
            <person name="Ravasi T."/>
            <person name="Hentschel U."/>
        </authorList>
    </citation>
    <scope>NUCLEOTIDE SEQUENCE [LARGE SCALE GENOMIC DNA]</scope>
    <source>
        <strain evidence="1 2">EG49</strain>
    </source>
</reference>
<dbReference type="InterPro" id="IPR027417">
    <property type="entry name" value="P-loop_NTPase"/>
</dbReference>
<dbReference type="PATRIC" id="fig|909613.9.peg.4962"/>
<dbReference type="OrthoDB" id="4379468at2"/>